<evidence type="ECO:0000313" key="4">
    <source>
        <dbReference type="Proteomes" id="UP001161391"/>
    </source>
</evidence>
<dbReference type="Pfam" id="PF12680">
    <property type="entry name" value="SnoaL_2"/>
    <property type="match status" value="1"/>
</dbReference>
<dbReference type="InterPro" id="IPR037401">
    <property type="entry name" value="SnoaL-like"/>
</dbReference>
<sequence length="142" mass="15751">MKHPMISALIVAASLFSACQQAAEPHPVIVAHVDAFNARDFDAMSSVEHPEIEWIRVLESDVRVDISGRDTLAKILRDYTASTPDVAGALRDWSINGDYVSVTETATWTATDGSRKAQSTLTVYQLEDGLIRRVWYYPSVPQ</sequence>
<feature type="signal peptide" evidence="1">
    <location>
        <begin position="1"/>
        <end position="22"/>
    </location>
</feature>
<feature type="domain" description="SnoaL-like" evidence="2">
    <location>
        <begin position="31"/>
        <end position="133"/>
    </location>
</feature>
<protein>
    <recommendedName>
        <fullName evidence="2">SnoaL-like domain-containing protein</fullName>
    </recommendedName>
</protein>
<dbReference type="PROSITE" id="PS51257">
    <property type="entry name" value="PROKAR_LIPOPROTEIN"/>
    <property type="match status" value="1"/>
</dbReference>
<proteinExistence type="predicted"/>
<dbReference type="RefSeq" id="WP_284387355.1">
    <property type="nucleotide sequence ID" value="NZ_BSNK01000001.1"/>
</dbReference>
<evidence type="ECO:0000256" key="1">
    <source>
        <dbReference type="SAM" id="SignalP"/>
    </source>
</evidence>
<dbReference type="InterPro" id="IPR032710">
    <property type="entry name" value="NTF2-like_dom_sf"/>
</dbReference>
<reference evidence="3" key="1">
    <citation type="journal article" date="2014" name="Int. J. Syst. Evol. Microbiol.">
        <title>Complete genome of a new Firmicutes species belonging to the dominant human colonic microbiota ('Ruminococcus bicirculans') reveals two chromosomes and a selective capacity to utilize plant glucans.</title>
        <authorList>
            <consortium name="NISC Comparative Sequencing Program"/>
            <person name="Wegmann U."/>
            <person name="Louis P."/>
            <person name="Goesmann A."/>
            <person name="Henrissat B."/>
            <person name="Duncan S.H."/>
            <person name="Flint H.J."/>
        </authorList>
    </citation>
    <scope>NUCLEOTIDE SEQUENCE</scope>
    <source>
        <strain evidence="3">NBRC 108219</strain>
    </source>
</reference>
<dbReference type="SUPFAM" id="SSF54427">
    <property type="entry name" value="NTF2-like"/>
    <property type="match status" value="1"/>
</dbReference>
<name>A0ABQ5V587_9PROT</name>
<keyword evidence="4" id="KW-1185">Reference proteome</keyword>
<dbReference type="Proteomes" id="UP001161391">
    <property type="component" value="Unassembled WGS sequence"/>
</dbReference>
<feature type="chain" id="PRO_5046063530" description="SnoaL-like domain-containing protein" evidence="1">
    <location>
        <begin position="23"/>
        <end position="142"/>
    </location>
</feature>
<reference evidence="3" key="2">
    <citation type="submission" date="2023-01" db="EMBL/GenBank/DDBJ databases">
        <title>Draft genome sequence of Algimonas ampicilliniresistens strain NBRC 108219.</title>
        <authorList>
            <person name="Sun Q."/>
            <person name="Mori K."/>
        </authorList>
    </citation>
    <scope>NUCLEOTIDE SEQUENCE</scope>
    <source>
        <strain evidence="3">NBRC 108219</strain>
    </source>
</reference>
<dbReference type="Gene3D" id="3.10.450.50">
    <property type="match status" value="1"/>
</dbReference>
<dbReference type="EMBL" id="BSNK01000001">
    <property type="protein sequence ID" value="GLQ22711.1"/>
    <property type="molecule type" value="Genomic_DNA"/>
</dbReference>
<evidence type="ECO:0000259" key="2">
    <source>
        <dbReference type="Pfam" id="PF12680"/>
    </source>
</evidence>
<gene>
    <name evidence="3" type="ORF">GCM10007853_05850</name>
</gene>
<accession>A0ABQ5V587</accession>
<keyword evidence="1" id="KW-0732">Signal</keyword>
<organism evidence="3 4">
    <name type="scientific">Algimonas ampicilliniresistens</name>
    <dbReference type="NCBI Taxonomy" id="1298735"/>
    <lineage>
        <taxon>Bacteria</taxon>
        <taxon>Pseudomonadati</taxon>
        <taxon>Pseudomonadota</taxon>
        <taxon>Alphaproteobacteria</taxon>
        <taxon>Maricaulales</taxon>
        <taxon>Robiginitomaculaceae</taxon>
        <taxon>Algimonas</taxon>
    </lineage>
</organism>
<comment type="caution">
    <text evidence="3">The sequence shown here is derived from an EMBL/GenBank/DDBJ whole genome shotgun (WGS) entry which is preliminary data.</text>
</comment>
<evidence type="ECO:0000313" key="3">
    <source>
        <dbReference type="EMBL" id="GLQ22711.1"/>
    </source>
</evidence>